<feature type="domain" description="CD-NTase-associated protein 12/Pycsar effector protein TIR" evidence="1">
    <location>
        <begin position="168"/>
        <end position="285"/>
    </location>
</feature>
<gene>
    <name evidence="2" type="ORF">FRJ74_14075</name>
</gene>
<reference evidence="2" key="1">
    <citation type="submission" date="2019-08" db="EMBL/GenBank/DDBJ databases">
        <authorList>
            <consortium name="PulseNet: The National Subtyping Network for Foodborne Disease Surveillance"/>
            <person name="Tarr C.L."/>
            <person name="Trees E."/>
            <person name="Katz L.S."/>
            <person name="Carleton-Romer H.A."/>
            <person name="Stroika S."/>
            <person name="Kucerova Z."/>
            <person name="Roache K.F."/>
            <person name="Sabol A.L."/>
            <person name="Besser J."/>
            <person name="Gerner-Smidt P."/>
        </authorList>
    </citation>
    <scope>NUCLEOTIDE SEQUENCE</scope>
    <source>
        <strain evidence="2">PNUSAS085778</strain>
    </source>
</reference>
<dbReference type="GO" id="GO:0003677">
    <property type="term" value="F:DNA binding"/>
    <property type="evidence" value="ECO:0007669"/>
    <property type="project" value="UniProtKB-KW"/>
</dbReference>
<comment type="caution">
    <text evidence="2">The sequence shown here is derived from an EMBL/GenBank/DDBJ whole genome shotgun (WGS) entry which is preliminary data.</text>
</comment>
<dbReference type="AlphaFoldDB" id="A0A5Z5E057"/>
<dbReference type="GO" id="GO:0050135">
    <property type="term" value="F:NADP+ nucleosidase activity"/>
    <property type="evidence" value="ECO:0007669"/>
    <property type="project" value="InterPro"/>
</dbReference>
<dbReference type="EMBL" id="AAJBOJ010000025">
    <property type="protein sequence ID" value="ECK3648314.1"/>
    <property type="molecule type" value="Genomic_DNA"/>
</dbReference>
<keyword evidence="2" id="KW-0238">DNA-binding</keyword>
<name>A0A5Z5E057_SALER</name>
<evidence type="ECO:0000259" key="1">
    <source>
        <dbReference type="Pfam" id="PF10137"/>
    </source>
</evidence>
<accession>A0A5Z5E057</accession>
<evidence type="ECO:0000313" key="2">
    <source>
        <dbReference type="EMBL" id="ECK3648314.1"/>
    </source>
</evidence>
<dbReference type="Pfam" id="PF10137">
    <property type="entry name" value="CAP12-PCTIR_TIR"/>
    <property type="match status" value="1"/>
</dbReference>
<dbReference type="InterPro" id="IPR019302">
    <property type="entry name" value="CAP12/PCTIR_TIR_dom"/>
</dbReference>
<organism evidence="2">
    <name type="scientific">Salmonella enterica</name>
    <name type="common">Salmonella choleraesuis</name>
    <dbReference type="NCBI Taxonomy" id="28901"/>
    <lineage>
        <taxon>Bacteria</taxon>
        <taxon>Pseudomonadati</taxon>
        <taxon>Pseudomonadota</taxon>
        <taxon>Gammaproteobacteria</taxon>
        <taxon>Enterobacterales</taxon>
        <taxon>Enterobacteriaceae</taxon>
        <taxon>Salmonella</taxon>
    </lineage>
</organism>
<proteinExistence type="predicted"/>
<sequence length="305" mass="35220">MFNLLITSDEEGWATGRYVMSRSRSIVEYTAPEIIERYRDLNKKNIEELKKFPCLFVVEGEPVPSFIGYITGIRLRDKEYVIEFNIDKNFPPLPPGAIKSIRADIDVGEWELSRTHWAIKDEPLFEILLENNLITKENIQSSYFYQSSDRFENQPVNNIGMSQYNHKQVFIVHGHDEITRLQVEDFLRSINIEPIVLSQQPSSGKTIIEKIEHYSNVGFGVVLYTECDIGAKKDSLIYKHRARQNVVFEHGFLIGKLTRNRVAALVKGNVETPNDISGVVYISIDESERWKTELAQEMRVVGYNI</sequence>
<protein>
    <submittedName>
        <fullName evidence="2">DNA-binding protein</fullName>
    </submittedName>
</protein>